<keyword evidence="2" id="KW-0732">Signal</keyword>
<proteinExistence type="predicted"/>
<dbReference type="SUPFAM" id="SSF49562">
    <property type="entry name" value="C2 domain (Calcium/lipid-binding domain, CaLB)"/>
    <property type="match status" value="1"/>
</dbReference>
<feature type="compositionally biased region" description="Basic and acidic residues" evidence="1">
    <location>
        <begin position="641"/>
        <end position="653"/>
    </location>
</feature>
<dbReference type="InterPro" id="IPR035892">
    <property type="entry name" value="C2_domain_sf"/>
</dbReference>
<accession>A0A7S4JSE4</accession>
<gene>
    <name evidence="4" type="ORF">GTHE00462_LOCUS7320</name>
</gene>
<organism evidence="4">
    <name type="scientific">Guillardia theta</name>
    <name type="common">Cryptophyte</name>
    <name type="synonym">Cryptomonas phi</name>
    <dbReference type="NCBI Taxonomy" id="55529"/>
    <lineage>
        <taxon>Eukaryota</taxon>
        <taxon>Cryptophyceae</taxon>
        <taxon>Pyrenomonadales</taxon>
        <taxon>Geminigeraceae</taxon>
        <taxon>Guillardia</taxon>
    </lineage>
</organism>
<feature type="compositionally biased region" description="Acidic residues" evidence="1">
    <location>
        <begin position="628"/>
        <end position="640"/>
    </location>
</feature>
<dbReference type="CDD" id="cd00030">
    <property type="entry name" value="C2"/>
    <property type="match status" value="1"/>
</dbReference>
<sequence length="653" mass="74580">MLEAHSLLYLVIKRLFVVCADTHSDAGWICTDPKYCDMLARAVLEESDWASLKLLLSDLKFVWKLLHVQGCAHVFSLLSRSLLAMQHDNMQRSHVQDFADFLIKHMQLLAKDASMLFQIASTTKKAGVKLAYEVQISKCRSMIASWKKRILKNLSAGNRWRSRERRRSVFSSLENHKLLFGTSALLDVRTRILDLHKSGLYESFESELQEDVDLIYRIVNYRIHSNKSIMKHRGIQSFEAENRELLLLDSSAFCLQDSQNFLKFVSLWTEADSNEFLTFDMAIPEAIFRDDKKRRMFFKDVCCQVSEVGLIQTPLVDLVFQQESHLAEAEHGVQGRAIISILEQVTILEVTVLRANNLPVSDKLSKSTRCIGLQLKNSPLMKKDQLGILAQEAAEHVHVAEFHSLDFKKLSDPHYDRRFDLLIYDDKQELHLTCYDEDKSGPKALLGEVTLRVEEIVSECREMEHETVSASFLLNKPGTYRVIHHELLDDPSQVGYAQVFLSFRVSSLQSHVQPEKAAREALSHIRSGTSRLRLGYSLMGHASDLSSSWQSIEIHLLCNRQEMLAERLLLERFVFPSLAVRCLSRRVIFRSSEVRGNEAIKSVNLEDSATVSKILLCLLGEKLDEPCEADSDESAQDMDEAPARSLERHIQGD</sequence>
<dbReference type="Gene3D" id="2.60.40.150">
    <property type="entry name" value="C2 domain"/>
    <property type="match status" value="1"/>
</dbReference>
<evidence type="ECO:0000256" key="1">
    <source>
        <dbReference type="SAM" id="MobiDB-lite"/>
    </source>
</evidence>
<reference evidence="4" key="1">
    <citation type="submission" date="2021-01" db="EMBL/GenBank/DDBJ databases">
        <authorList>
            <person name="Corre E."/>
            <person name="Pelletier E."/>
            <person name="Niang G."/>
            <person name="Scheremetjew M."/>
            <person name="Finn R."/>
            <person name="Kale V."/>
            <person name="Holt S."/>
            <person name="Cochrane G."/>
            <person name="Meng A."/>
            <person name="Brown T."/>
            <person name="Cohen L."/>
        </authorList>
    </citation>
    <scope>NUCLEOTIDE SEQUENCE</scope>
    <source>
        <strain evidence="4">CCMP 2712</strain>
    </source>
</reference>
<feature type="region of interest" description="Disordered" evidence="1">
    <location>
        <begin position="628"/>
        <end position="653"/>
    </location>
</feature>
<name>A0A7S4JSE4_GUITH</name>
<dbReference type="AlphaFoldDB" id="A0A7S4JSE4"/>
<dbReference type="InterPro" id="IPR000008">
    <property type="entry name" value="C2_dom"/>
</dbReference>
<dbReference type="Pfam" id="PF00168">
    <property type="entry name" value="C2"/>
    <property type="match status" value="1"/>
</dbReference>
<evidence type="ECO:0000313" key="4">
    <source>
        <dbReference type="EMBL" id="CAE2272773.1"/>
    </source>
</evidence>
<feature type="signal peptide" evidence="2">
    <location>
        <begin position="1"/>
        <end position="22"/>
    </location>
</feature>
<protein>
    <recommendedName>
        <fullName evidence="3">C2 domain-containing protein</fullName>
    </recommendedName>
</protein>
<dbReference type="EMBL" id="HBKN01009309">
    <property type="protein sequence ID" value="CAE2272773.1"/>
    <property type="molecule type" value="Transcribed_RNA"/>
</dbReference>
<dbReference type="PROSITE" id="PS50004">
    <property type="entry name" value="C2"/>
    <property type="match status" value="1"/>
</dbReference>
<evidence type="ECO:0000256" key="2">
    <source>
        <dbReference type="SAM" id="SignalP"/>
    </source>
</evidence>
<feature type="chain" id="PRO_5031504716" description="C2 domain-containing protein" evidence="2">
    <location>
        <begin position="23"/>
        <end position="653"/>
    </location>
</feature>
<evidence type="ECO:0000259" key="3">
    <source>
        <dbReference type="PROSITE" id="PS50004"/>
    </source>
</evidence>
<feature type="domain" description="C2" evidence="3">
    <location>
        <begin position="333"/>
        <end position="467"/>
    </location>
</feature>